<dbReference type="SUPFAM" id="SSF51658">
    <property type="entry name" value="Xylose isomerase-like"/>
    <property type="match status" value="1"/>
</dbReference>
<evidence type="ECO:0000313" key="4">
    <source>
        <dbReference type="EMBL" id="GHB35470.1"/>
    </source>
</evidence>
<accession>A0A8J3CYP8</accession>
<dbReference type="Pfam" id="PF01261">
    <property type="entry name" value="AP_endonuc_2"/>
    <property type="match status" value="1"/>
</dbReference>
<dbReference type="InterPro" id="IPR013022">
    <property type="entry name" value="Xyl_isomerase-like_TIM-brl"/>
</dbReference>
<gene>
    <name evidence="4" type="ORF">GCM10008106_16180</name>
</gene>
<dbReference type="Proteomes" id="UP000642809">
    <property type="component" value="Unassembled WGS sequence"/>
</dbReference>
<sequence>MNPTNRRNALKKIALSGVVLSGTGLNLACAQTSEKQALKGNLKHSVSYWTYSYLGLEGLCETIKKIGFNAIDLLGPKDWPTIKAHGVECSMCNGAEISLTEGFNDPKNHDLLVKNYSEIIPLVAEAGFTNLICFSGNRKGMDDETGLKNCAKGLKKIISLAEKHDVVLHMELLNSKVDHKDYMCDRSTWGVELCKQVGSENFKLLYDIYHMQIDEGDLIRTIRENHQYFGHYHTAGNPGRNEIDDSQEINYAAVMKAIAETGFKGYIGQEFVPKAEDKIASLEQAIKICDV</sequence>
<evidence type="ECO:0000256" key="1">
    <source>
        <dbReference type="ARBA" id="ARBA00023235"/>
    </source>
</evidence>
<keyword evidence="2" id="KW-0732">Signal</keyword>
<organism evidence="4 5">
    <name type="scientific">Mongoliitalea lutea</name>
    <dbReference type="NCBI Taxonomy" id="849756"/>
    <lineage>
        <taxon>Bacteria</taxon>
        <taxon>Pseudomonadati</taxon>
        <taxon>Bacteroidota</taxon>
        <taxon>Cytophagia</taxon>
        <taxon>Cytophagales</taxon>
        <taxon>Cyclobacteriaceae</taxon>
        <taxon>Mongoliitalea</taxon>
    </lineage>
</organism>
<protein>
    <submittedName>
        <fullName evidence="4">Hydroxypyruvate isomerase</fullName>
    </submittedName>
</protein>
<feature type="chain" id="PRO_5035224651" evidence="2">
    <location>
        <begin position="31"/>
        <end position="291"/>
    </location>
</feature>
<reference evidence="4" key="1">
    <citation type="journal article" date="2014" name="Int. J. Syst. Evol. Microbiol.">
        <title>Complete genome sequence of Corynebacterium casei LMG S-19264T (=DSM 44701T), isolated from a smear-ripened cheese.</title>
        <authorList>
            <consortium name="US DOE Joint Genome Institute (JGI-PGF)"/>
            <person name="Walter F."/>
            <person name="Albersmeier A."/>
            <person name="Kalinowski J."/>
            <person name="Ruckert C."/>
        </authorList>
    </citation>
    <scope>NUCLEOTIDE SEQUENCE</scope>
    <source>
        <strain evidence="4">KCTC 23224</strain>
    </source>
</reference>
<feature type="domain" description="Xylose isomerase-like TIM barrel" evidence="3">
    <location>
        <begin position="82"/>
        <end position="272"/>
    </location>
</feature>
<evidence type="ECO:0000313" key="5">
    <source>
        <dbReference type="Proteomes" id="UP000642809"/>
    </source>
</evidence>
<dbReference type="RefSeq" id="WP_189580490.1">
    <property type="nucleotide sequence ID" value="NZ_BMYF01000008.1"/>
</dbReference>
<dbReference type="AlphaFoldDB" id="A0A8J3CYP8"/>
<comment type="caution">
    <text evidence="4">The sequence shown here is derived from an EMBL/GenBank/DDBJ whole genome shotgun (WGS) entry which is preliminary data.</text>
</comment>
<keyword evidence="1 4" id="KW-0413">Isomerase</keyword>
<reference evidence="4" key="2">
    <citation type="submission" date="2020-09" db="EMBL/GenBank/DDBJ databases">
        <authorList>
            <person name="Sun Q."/>
            <person name="Kim S."/>
        </authorList>
    </citation>
    <scope>NUCLEOTIDE SEQUENCE</scope>
    <source>
        <strain evidence="4">KCTC 23224</strain>
    </source>
</reference>
<dbReference type="GO" id="GO:0016853">
    <property type="term" value="F:isomerase activity"/>
    <property type="evidence" value="ECO:0007669"/>
    <property type="project" value="UniProtKB-KW"/>
</dbReference>
<dbReference type="InterPro" id="IPR036237">
    <property type="entry name" value="Xyl_isomerase-like_sf"/>
</dbReference>
<dbReference type="Gene3D" id="3.20.20.150">
    <property type="entry name" value="Divalent-metal-dependent TIM barrel enzymes"/>
    <property type="match status" value="1"/>
</dbReference>
<dbReference type="PANTHER" id="PTHR43489">
    <property type="entry name" value="ISOMERASE"/>
    <property type="match status" value="1"/>
</dbReference>
<proteinExistence type="predicted"/>
<keyword evidence="5" id="KW-1185">Reference proteome</keyword>
<evidence type="ECO:0000256" key="2">
    <source>
        <dbReference type="SAM" id="SignalP"/>
    </source>
</evidence>
<dbReference type="PANTHER" id="PTHR43489:SF3">
    <property type="entry name" value="XYLOSE ISOMERASE DOMAIN PROTEIN TIM BARREL"/>
    <property type="match status" value="1"/>
</dbReference>
<dbReference type="EMBL" id="BMYF01000008">
    <property type="protein sequence ID" value="GHB35470.1"/>
    <property type="molecule type" value="Genomic_DNA"/>
</dbReference>
<name>A0A8J3CYP8_9BACT</name>
<dbReference type="InterPro" id="IPR050417">
    <property type="entry name" value="Sugar_Epim/Isomerase"/>
</dbReference>
<feature type="signal peptide" evidence="2">
    <location>
        <begin position="1"/>
        <end position="30"/>
    </location>
</feature>
<evidence type="ECO:0000259" key="3">
    <source>
        <dbReference type="Pfam" id="PF01261"/>
    </source>
</evidence>